<dbReference type="InterPro" id="IPR052165">
    <property type="entry name" value="Membrane_assoc_protease"/>
</dbReference>
<keyword evidence="8" id="KW-1185">Reference proteome</keyword>
<evidence type="ECO:0000256" key="3">
    <source>
        <dbReference type="ARBA" id="ARBA00022989"/>
    </source>
</evidence>
<reference evidence="7" key="1">
    <citation type="submission" date="2023-05" db="EMBL/GenBank/DDBJ databases">
        <title>Anaerotaeda fermentans gen. nov., sp. nov., a novel anaerobic planctomycete of the new family within the order Sedimentisphaerales isolated from Taman Peninsula, Russia.</title>
        <authorList>
            <person name="Khomyakova M.A."/>
            <person name="Merkel A.Y."/>
            <person name="Slobodkin A.I."/>
        </authorList>
    </citation>
    <scope>NUCLEOTIDE SEQUENCE</scope>
    <source>
        <strain evidence="7">M17dextr</strain>
    </source>
</reference>
<evidence type="ECO:0000256" key="5">
    <source>
        <dbReference type="SAM" id="Phobius"/>
    </source>
</evidence>
<evidence type="ECO:0000313" key="7">
    <source>
        <dbReference type="EMBL" id="MDI6447865.1"/>
    </source>
</evidence>
<dbReference type="SUPFAM" id="SSF141322">
    <property type="entry name" value="NfeD domain-like"/>
    <property type="match status" value="1"/>
</dbReference>
<protein>
    <submittedName>
        <fullName evidence="7">NfeD family protein</fullName>
    </submittedName>
</protein>
<feature type="transmembrane region" description="Helical" evidence="5">
    <location>
        <begin position="6"/>
        <end position="25"/>
    </location>
</feature>
<dbReference type="InterPro" id="IPR002810">
    <property type="entry name" value="NfeD-like_C"/>
</dbReference>
<name>A0AAW6TT88_9BACT</name>
<dbReference type="Proteomes" id="UP001431776">
    <property type="component" value="Unassembled WGS sequence"/>
</dbReference>
<feature type="domain" description="NfeD-like C-terminal" evidence="6">
    <location>
        <begin position="107"/>
        <end position="159"/>
    </location>
</feature>
<dbReference type="Pfam" id="PF01957">
    <property type="entry name" value="NfeD"/>
    <property type="match status" value="1"/>
</dbReference>
<accession>A0AAW6TT88</accession>
<evidence type="ECO:0000256" key="2">
    <source>
        <dbReference type="ARBA" id="ARBA00022692"/>
    </source>
</evidence>
<dbReference type="InterPro" id="IPR012340">
    <property type="entry name" value="NA-bd_OB-fold"/>
</dbReference>
<comment type="caution">
    <text evidence="7">The sequence shown here is derived from an EMBL/GenBank/DDBJ whole genome shotgun (WGS) entry which is preliminary data.</text>
</comment>
<keyword evidence="4 5" id="KW-0472">Membrane</keyword>
<dbReference type="PANTHER" id="PTHR33507">
    <property type="entry name" value="INNER MEMBRANE PROTEIN YBBJ"/>
    <property type="match status" value="1"/>
</dbReference>
<dbReference type="RefSeq" id="WP_349243276.1">
    <property type="nucleotide sequence ID" value="NZ_JASCXX010000002.1"/>
</dbReference>
<feature type="transmembrane region" description="Helical" evidence="5">
    <location>
        <begin position="55"/>
        <end position="76"/>
    </location>
</feature>
<evidence type="ECO:0000256" key="1">
    <source>
        <dbReference type="ARBA" id="ARBA00004141"/>
    </source>
</evidence>
<dbReference type="GO" id="GO:0016020">
    <property type="term" value="C:membrane"/>
    <property type="evidence" value="ECO:0007669"/>
    <property type="project" value="UniProtKB-SubCell"/>
</dbReference>
<comment type="subcellular location">
    <subcellularLocation>
        <location evidence="1">Membrane</location>
        <topology evidence="1">Multi-pass membrane protein</topology>
    </subcellularLocation>
</comment>
<evidence type="ECO:0000259" key="6">
    <source>
        <dbReference type="Pfam" id="PF01957"/>
    </source>
</evidence>
<feature type="transmembrane region" description="Helical" evidence="5">
    <location>
        <begin position="30"/>
        <end position="49"/>
    </location>
</feature>
<organism evidence="7 8">
    <name type="scientific">Anaerobaca lacustris</name>
    <dbReference type="NCBI Taxonomy" id="3044600"/>
    <lineage>
        <taxon>Bacteria</taxon>
        <taxon>Pseudomonadati</taxon>
        <taxon>Planctomycetota</taxon>
        <taxon>Phycisphaerae</taxon>
        <taxon>Sedimentisphaerales</taxon>
        <taxon>Anaerobacaceae</taxon>
        <taxon>Anaerobaca</taxon>
    </lineage>
</organism>
<proteinExistence type="predicted"/>
<dbReference type="Gene3D" id="2.40.50.140">
    <property type="entry name" value="Nucleic acid-binding proteins"/>
    <property type="match status" value="1"/>
</dbReference>
<keyword evidence="2 5" id="KW-0812">Transmembrane</keyword>
<keyword evidence="3 5" id="KW-1133">Transmembrane helix</keyword>
<dbReference type="EMBL" id="JASCXX010000002">
    <property type="protein sequence ID" value="MDI6447865.1"/>
    <property type="molecule type" value="Genomic_DNA"/>
</dbReference>
<evidence type="ECO:0000256" key="4">
    <source>
        <dbReference type="ARBA" id="ARBA00023136"/>
    </source>
</evidence>
<sequence>MGWWLLFAVFLFVACAALIVAEVFIPSGGILSICALACVVGGVAIFFRFSTLAGWLGVVVAVLMVPMLLIGAYRLLPKTRFGQHVILAGPVRERGDAIPDGPELIKLLGQVGEVLTPLRPVGMCRFDGRRVECVAETGYVQKGATVKVIRVEGTQLTVRVTDEA</sequence>
<gene>
    <name evidence="7" type="ORF">QJ522_02320</name>
</gene>
<evidence type="ECO:0000313" key="8">
    <source>
        <dbReference type="Proteomes" id="UP001431776"/>
    </source>
</evidence>
<dbReference type="AlphaFoldDB" id="A0AAW6TT88"/>